<gene>
    <name evidence="1" type="ORF">L6164_036418</name>
</gene>
<organism evidence="1 2">
    <name type="scientific">Bauhinia variegata</name>
    <name type="common">Purple orchid tree</name>
    <name type="synonym">Phanera variegata</name>
    <dbReference type="NCBI Taxonomy" id="167791"/>
    <lineage>
        <taxon>Eukaryota</taxon>
        <taxon>Viridiplantae</taxon>
        <taxon>Streptophyta</taxon>
        <taxon>Embryophyta</taxon>
        <taxon>Tracheophyta</taxon>
        <taxon>Spermatophyta</taxon>
        <taxon>Magnoliopsida</taxon>
        <taxon>eudicotyledons</taxon>
        <taxon>Gunneridae</taxon>
        <taxon>Pentapetalae</taxon>
        <taxon>rosids</taxon>
        <taxon>fabids</taxon>
        <taxon>Fabales</taxon>
        <taxon>Fabaceae</taxon>
        <taxon>Cercidoideae</taxon>
        <taxon>Cercideae</taxon>
        <taxon>Bauhiniinae</taxon>
        <taxon>Bauhinia</taxon>
    </lineage>
</organism>
<evidence type="ECO:0000313" key="1">
    <source>
        <dbReference type="EMBL" id="KAI4296461.1"/>
    </source>
</evidence>
<evidence type="ECO:0000313" key="2">
    <source>
        <dbReference type="Proteomes" id="UP000828941"/>
    </source>
</evidence>
<comment type="caution">
    <text evidence="1">The sequence shown here is derived from an EMBL/GenBank/DDBJ whole genome shotgun (WGS) entry which is preliminary data.</text>
</comment>
<proteinExistence type="predicted"/>
<reference evidence="1 2" key="1">
    <citation type="journal article" date="2022" name="DNA Res.">
        <title>Chromosomal-level genome assembly of the orchid tree Bauhinia variegata (Leguminosae; Cercidoideae) supports the allotetraploid origin hypothesis of Bauhinia.</title>
        <authorList>
            <person name="Zhong Y."/>
            <person name="Chen Y."/>
            <person name="Zheng D."/>
            <person name="Pang J."/>
            <person name="Liu Y."/>
            <person name="Luo S."/>
            <person name="Meng S."/>
            <person name="Qian L."/>
            <person name="Wei D."/>
            <person name="Dai S."/>
            <person name="Zhou R."/>
        </authorList>
    </citation>
    <scope>NUCLEOTIDE SEQUENCE [LARGE SCALE GENOMIC DNA]</scope>
    <source>
        <strain evidence="1">BV-YZ2020</strain>
    </source>
</reference>
<accession>A0ACB9KGZ2</accession>
<dbReference type="Proteomes" id="UP000828941">
    <property type="component" value="Chromosome 14"/>
</dbReference>
<name>A0ACB9KGZ2_BAUVA</name>
<sequence>MKEEQNQLMNPASEAKFWQREAVSLRQQLQYLQECHRHLMGEELSGLGTKELQNLENQLEMSLKGVRMKKDEILTEEIKQLHQKGNLIHQEHLELYKKLDFFRKENAELQKKVYEATKSNEGKTSNSPCTMKGQHNLYVPTGLQLSQPQPQYSESTAEAMKLGLQLH</sequence>
<keyword evidence="2" id="KW-1185">Reference proteome</keyword>
<protein>
    <submittedName>
        <fullName evidence="1">Uncharacterized protein</fullName>
    </submittedName>
</protein>
<dbReference type="EMBL" id="CM039439">
    <property type="protein sequence ID" value="KAI4296461.1"/>
    <property type="molecule type" value="Genomic_DNA"/>
</dbReference>